<evidence type="ECO:0000256" key="1">
    <source>
        <dbReference type="SAM" id="MobiDB-lite"/>
    </source>
</evidence>
<accession>A0AAN8F5N0</accession>
<dbReference type="AlphaFoldDB" id="A0AAN8F5N0"/>
<feature type="region of interest" description="Disordered" evidence="1">
    <location>
        <begin position="43"/>
        <end position="73"/>
    </location>
</feature>
<feature type="region of interest" description="Disordered" evidence="1">
    <location>
        <begin position="1"/>
        <end position="26"/>
    </location>
</feature>
<protein>
    <submittedName>
        <fullName evidence="2">Uncharacterized protein</fullName>
    </submittedName>
</protein>
<organism evidence="2 3">
    <name type="scientific">Knufia fluminis</name>
    <dbReference type="NCBI Taxonomy" id="191047"/>
    <lineage>
        <taxon>Eukaryota</taxon>
        <taxon>Fungi</taxon>
        <taxon>Dikarya</taxon>
        <taxon>Ascomycota</taxon>
        <taxon>Pezizomycotina</taxon>
        <taxon>Eurotiomycetes</taxon>
        <taxon>Chaetothyriomycetidae</taxon>
        <taxon>Chaetothyriales</taxon>
        <taxon>Trichomeriaceae</taxon>
        <taxon>Knufia</taxon>
    </lineage>
</organism>
<dbReference type="EMBL" id="JAKLMC020000018">
    <property type="protein sequence ID" value="KAK5951881.1"/>
    <property type="molecule type" value="Genomic_DNA"/>
</dbReference>
<comment type="caution">
    <text evidence="2">The sequence shown here is derived from an EMBL/GenBank/DDBJ whole genome shotgun (WGS) entry which is preliminary data.</text>
</comment>
<name>A0AAN8F5N0_9EURO</name>
<gene>
    <name evidence="2" type="ORF">OHC33_007174</name>
</gene>
<evidence type="ECO:0000313" key="3">
    <source>
        <dbReference type="Proteomes" id="UP001316803"/>
    </source>
</evidence>
<evidence type="ECO:0000313" key="2">
    <source>
        <dbReference type="EMBL" id="KAK5951881.1"/>
    </source>
</evidence>
<proteinExistence type="predicted"/>
<keyword evidence="3" id="KW-1185">Reference proteome</keyword>
<dbReference type="Proteomes" id="UP001316803">
    <property type="component" value="Unassembled WGS sequence"/>
</dbReference>
<reference evidence="2 3" key="1">
    <citation type="submission" date="2022-12" db="EMBL/GenBank/DDBJ databases">
        <title>Genomic features and morphological characterization of a novel Knufia sp. strain isolated from spacecraft assembly facility.</title>
        <authorList>
            <person name="Teixeira M."/>
            <person name="Chander A.M."/>
            <person name="Stajich J.E."/>
            <person name="Venkateswaran K."/>
        </authorList>
    </citation>
    <scope>NUCLEOTIDE SEQUENCE [LARGE SCALE GENOMIC DNA]</scope>
    <source>
        <strain evidence="2 3">FJI-L2-BK-P2</strain>
    </source>
</reference>
<feature type="compositionally biased region" description="Basic and acidic residues" evidence="1">
    <location>
        <begin position="1"/>
        <end position="21"/>
    </location>
</feature>
<sequence>MSAKRRSEGSIHEYNETKVTDFEEQEAPHAAFTTLIYKKQKPNPATIMFAQREEAHRQPQQEATPPQESPVKHDKDAAIRILTQSGKPLPLNLDTLTSEKAKSTNTEQYNIPDLATTLIYMARGQEGVTKLQDKDLTVFRCPVSGPVGGSGSTRNSKFVEIQRNENVVWVNVDFNHDGLSPTPAKLHLYVAFTVSRNGAWTAYKCGKGWLVEESKDPKDIGEVTQELVRALLIKIAAHRNVLRVGAV</sequence>